<dbReference type="Proteomes" id="UP000499080">
    <property type="component" value="Unassembled WGS sequence"/>
</dbReference>
<sequence>MPIPYEKEIEILHKLLAEVETHEDSDLDLEHNGPEDVLKDNFSDHERFSEYDTESEEVKDYGNEEVNNSEWFSSEDGVQCRKTKFRRNIHVRCHNIMSRLPGTQGPAKDVTSSGKS</sequence>
<dbReference type="AlphaFoldDB" id="A0A4Y2HP58"/>
<reference evidence="2 3" key="1">
    <citation type="journal article" date="2019" name="Sci. Rep.">
        <title>Orb-weaving spider Araneus ventricosus genome elucidates the spidroin gene catalogue.</title>
        <authorList>
            <person name="Kono N."/>
            <person name="Nakamura H."/>
            <person name="Ohtoshi R."/>
            <person name="Moran D.A.P."/>
            <person name="Shinohara A."/>
            <person name="Yoshida Y."/>
            <person name="Fujiwara M."/>
            <person name="Mori M."/>
            <person name="Tomita M."/>
            <person name="Arakawa K."/>
        </authorList>
    </citation>
    <scope>NUCLEOTIDE SEQUENCE [LARGE SCALE GENOMIC DNA]</scope>
</reference>
<feature type="region of interest" description="Disordered" evidence="1">
    <location>
        <begin position="97"/>
        <end position="116"/>
    </location>
</feature>
<evidence type="ECO:0000313" key="2">
    <source>
        <dbReference type="EMBL" id="GBM66923.1"/>
    </source>
</evidence>
<organism evidence="2 3">
    <name type="scientific">Araneus ventricosus</name>
    <name type="common">Orbweaver spider</name>
    <name type="synonym">Epeira ventricosa</name>
    <dbReference type="NCBI Taxonomy" id="182803"/>
    <lineage>
        <taxon>Eukaryota</taxon>
        <taxon>Metazoa</taxon>
        <taxon>Ecdysozoa</taxon>
        <taxon>Arthropoda</taxon>
        <taxon>Chelicerata</taxon>
        <taxon>Arachnida</taxon>
        <taxon>Araneae</taxon>
        <taxon>Araneomorphae</taxon>
        <taxon>Entelegynae</taxon>
        <taxon>Araneoidea</taxon>
        <taxon>Araneidae</taxon>
        <taxon>Araneus</taxon>
    </lineage>
</organism>
<protein>
    <submittedName>
        <fullName evidence="2">Uncharacterized protein</fullName>
    </submittedName>
</protein>
<dbReference type="EMBL" id="BGPR01002052">
    <property type="protein sequence ID" value="GBM66923.1"/>
    <property type="molecule type" value="Genomic_DNA"/>
</dbReference>
<proteinExistence type="predicted"/>
<name>A0A4Y2HP58_ARAVE</name>
<keyword evidence="3" id="KW-1185">Reference proteome</keyword>
<feature type="region of interest" description="Disordered" evidence="1">
    <location>
        <begin position="24"/>
        <end position="62"/>
    </location>
</feature>
<gene>
    <name evidence="2" type="ORF">AVEN_199899_1</name>
</gene>
<comment type="caution">
    <text evidence="2">The sequence shown here is derived from an EMBL/GenBank/DDBJ whole genome shotgun (WGS) entry which is preliminary data.</text>
</comment>
<accession>A0A4Y2HP58</accession>
<evidence type="ECO:0000313" key="3">
    <source>
        <dbReference type="Proteomes" id="UP000499080"/>
    </source>
</evidence>
<evidence type="ECO:0000256" key="1">
    <source>
        <dbReference type="SAM" id="MobiDB-lite"/>
    </source>
</evidence>